<evidence type="ECO:0000256" key="1">
    <source>
        <dbReference type="ARBA" id="ARBA00004613"/>
    </source>
</evidence>
<comment type="subcellular location">
    <subcellularLocation>
        <location evidence="1">Secreted</location>
    </subcellularLocation>
</comment>
<dbReference type="Gene3D" id="2.60.40.10">
    <property type="entry name" value="Immunoglobulins"/>
    <property type="match status" value="1"/>
</dbReference>
<proteinExistence type="predicted"/>
<dbReference type="GO" id="GO:0005509">
    <property type="term" value="F:calcium ion binding"/>
    <property type="evidence" value="ECO:0007669"/>
    <property type="project" value="InterPro"/>
</dbReference>
<evidence type="ECO:0000256" key="2">
    <source>
        <dbReference type="ARBA" id="ARBA00022525"/>
    </source>
</evidence>
<dbReference type="Gene3D" id="2.150.10.10">
    <property type="entry name" value="Serralysin-like metalloprotease, C-terminal"/>
    <property type="match status" value="1"/>
</dbReference>
<dbReference type="PANTHER" id="PTHR38340">
    <property type="entry name" value="S-LAYER PROTEIN"/>
    <property type="match status" value="1"/>
</dbReference>
<keyword evidence="2" id="KW-0964">Secreted</keyword>
<dbReference type="GO" id="GO:0005576">
    <property type="term" value="C:extracellular region"/>
    <property type="evidence" value="ECO:0007669"/>
    <property type="project" value="UniProtKB-SubCell"/>
</dbReference>
<dbReference type="InterPro" id="IPR001343">
    <property type="entry name" value="Hemolysn_Ca-bd"/>
</dbReference>
<dbReference type="SUPFAM" id="SSF51120">
    <property type="entry name" value="beta-Roll"/>
    <property type="match status" value="1"/>
</dbReference>
<dbReference type="InterPro" id="IPR013783">
    <property type="entry name" value="Ig-like_fold"/>
</dbReference>
<dbReference type="InterPro" id="IPR050557">
    <property type="entry name" value="RTX_toxin/Mannuronan_C5-epim"/>
</dbReference>
<dbReference type="PROSITE" id="PS00330">
    <property type="entry name" value="HEMOLYSIN_CALCIUM"/>
    <property type="match status" value="3"/>
</dbReference>
<name>A0A6J7G9P7_9ZZZZ</name>
<evidence type="ECO:0000313" key="3">
    <source>
        <dbReference type="EMBL" id="CAB4900119.1"/>
    </source>
</evidence>
<reference evidence="3" key="1">
    <citation type="submission" date="2020-05" db="EMBL/GenBank/DDBJ databases">
        <authorList>
            <person name="Chiriac C."/>
            <person name="Salcher M."/>
            <person name="Ghai R."/>
            <person name="Kavagutti S V."/>
        </authorList>
    </citation>
    <scope>NUCLEOTIDE SEQUENCE</scope>
</reference>
<protein>
    <submittedName>
        <fullName evidence="3">Unannotated protein</fullName>
    </submittedName>
</protein>
<organism evidence="3">
    <name type="scientific">freshwater metagenome</name>
    <dbReference type="NCBI Taxonomy" id="449393"/>
    <lineage>
        <taxon>unclassified sequences</taxon>
        <taxon>metagenomes</taxon>
        <taxon>ecological metagenomes</taxon>
    </lineage>
</organism>
<dbReference type="EMBL" id="CAFBLP010000183">
    <property type="protein sequence ID" value="CAB4900119.1"/>
    <property type="molecule type" value="Genomic_DNA"/>
</dbReference>
<dbReference type="PRINTS" id="PR00313">
    <property type="entry name" value="CABNDNGRPT"/>
</dbReference>
<dbReference type="PANTHER" id="PTHR38340:SF1">
    <property type="entry name" value="S-LAYER PROTEIN"/>
    <property type="match status" value="1"/>
</dbReference>
<dbReference type="AlphaFoldDB" id="A0A6J7G9P7"/>
<accession>A0A6J7G9P7</accession>
<sequence>MGADPTAQNDYSMTLRQLAATAIGTLTLIAGFPHASPSAAAAKFTSPTKCTITGTAGPDALNGTSGNDVICGLGGNDVISGKGGNDLLIGGPGNDSLYGDAGSDTLTGGIGNDRLVGGAQADRLIGGDGVDALTAGTVGDICAVDVVDPIQGICQNDLTGPVISGVTAPTTINAGTTLSISWRASDPSGLWIADLNTPTAWIVVGGANGYVSWCAFPTPGQQVSGTASDGQFTATCALPVNTVNGAYDFWIDALDVFGNHPAIRSTGTFTVTNGAVDADAPVISNVTTSGTTFAAGGSITVDWHATDATGVAGAIPWAFGPNGLLVDKPNGELWLSYAVGTLVSGTTTDGNYRVTLTLNAQAMPGTYSLWFSASDVLGNRSYAPVGATFTVS</sequence>
<gene>
    <name evidence="3" type="ORF">UFOPK3376_03363</name>
</gene>
<dbReference type="InterPro" id="IPR011049">
    <property type="entry name" value="Serralysin-like_metalloprot_C"/>
</dbReference>
<dbReference type="InterPro" id="IPR018511">
    <property type="entry name" value="Hemolysin-typ_Ca-bd_CS"/>
</dbReference>
<dbReference type="Pfam" id="PF00353">
    <property type="entry name" value="HemolysinCabind"/>
    <property type="match status" value="2"/>
</dbReference>